<dbReference type="Proteomes" id="UP000269154">
    <property type="component" value="Unassembled WGS sequence"/>
</dbReference>
<organism evidence="1 2">
    <name type="scientific">Okeania hirsuta</name>
    <dbReference type="NCBI Taxonomy" id="1458930"/>
    <lineage>
        <taxon>Bacteria</taxon>
        <taxon>Bacillati</taxon>
        <taxon>Cyanobacteriota</taxon>
        <taxon>Cyanophyceae</taxon>
        <taxon>Oscillatoriophycideae</taxon>
        <taxon>Oscillatoriales</taxon>
        <taxon>Microcoleaceae</taxon>
        <taxon>Okeania</taxon>
    </lineage>
</organism>
<keyword evidence="2" id="KW-1185">Reference proteome</keyword>
<dbReference type="AlphaFoldDB" id="A0A3N6R2S8"/>
<dbReference type="EMBL" id="RCBY01000011">
    <property type="protein sequence ID" value="RQH53571.1"/>
    <property type="molecule type" value="Genomic_DNA"/>
</dbReference>
<gene>
    <name evidence="1" type="ORF">D5R40_03565</name>
</gene>
<name>A0A3N6R2S8_9CYAN</name>
<evidence type="ECO:0000313" key="1">
    <source>
        <dbReference type="EMBL" id="RQH53571.1"/>
    </source>
</evidence>
<reference evidence="1 2" key="1">
    <citation type="journal article" date="2018" name="ACS Chem. Biol.">
        <title>Ketoreductase domain dysfunction expands chemodiversity: malyngamide biosynthesis in the cyanobacterium Okeania hirsuta.</title>
        <authorList>
            <person name="Moss N.A."/>
            <person name="Leao T."/>
            <person name="Rankin M."/>
            <person name="McCullough T.M."/>
            <person name="Qu P."/>
            <person name="Korobeynikov A."/>
            <person name="Smith J.L."/>
            <person name="Gerwick L."/>
            <person name="Gerwick W.H."/>
        </authorList>
    </citation>
    <scope>NUCLEOTIDE SEQUENCE [LARGE SCALE GENOMIC DNA]</scope>
    <source>
        <strain evidence="1 2">PAB10Feb10-1</strain>
    </source>
</reference>
<comment type="caution">
    <text evidence="1">The sequence shown here is derived from an EMBL/GenBank/DDBJ whole genome shotgun (WGS) entry which is preliminary data.</text>
</comment>
<accession>A0A3N6R2S8</accession>
<protein>
    <submittedName>
        <fullName evidence="1">Uncharacterized protein</fullName>
    </submittedName>
</protein>
<sequence length="69" mass="8667">MKTRIFPFHFKVLFRDKSISSIGYALHQMKITQKKELRYREINRLERIKYYKLRGRIDKKIWDRKACIY</sequence>
<proteinExistence type="predicted"/>
<evidence type="ECO:0000313" key="2">
    <source>
        <dbReference type="Proteomes" id="UP000269154"/>
    </source>
</evidence>